<keyword evidence="4 8" id="KW-0653">Protein transport</keyword>
<name>A0A4Q4TCA1_9PEZI</name>
<feature type="domain" description="Tim10-like" evidence="9">
    <location>
        <begin position="24"/>
        <end position="88"/>
    </location>
</feature>
<evidence type="ECO:0000256" key="5">
    <source>
        <dbReference type="ARBA" id="ARBA00023010"/>
    </source>
</evidence>
<evidence type="ECO:0000256" key="4">
    <source>
        <dbReference type="ARBA" id="ARBA00022927"/>
    </source>
</evidence>
<organism evidence="10 11">
    <name type="scientific">Monosporascus ibericus</name>
    <dbReference type="NCBI Taxonomy" id="155417"/>
    <lineage>
        <taxon>Eukaryota</taxon>
        <taxon>Fungi</taxon>
        <taxon>Dikarya</taxon>
        <taxon>Ascomycota</taxon>
        <taxon>Pezizomycotina</taxon>
        <taxon>Sordariomycetes</taxon>
        <taxon>Xylariomycetidae</taxon>
        <taxon>Xylariales</taxon>
        <taxon>Xylariales incertae sedis</taxon>
        <taxon>Monosporascus</taxon>
    </lineage>
</organism>
<evidence type="ECO:0000313" key="10">
    <source>
        <dbReference type="EMBL" id="RYP02783.1"/>
    </source>
</evidence>
<evidence type="ECO:0000259" key="9">
    <source>
        <dbReference type="Pfam" id="PF02953"/>
    </source>
</evidence>
<comment type="function">
    <text evidence="8">Mitochondrial intermembrane chaperone that participates in the import and insertion of some multi-pass transmembrane proteins into the mitochondrial inner membrane. Also required for the transfer of beta-barrel precursors from the TOM complex to the sorting and assembly machinery (SAM complex) of the outer membrane. Acts as a chaperone-like protein that protects the hydrophobic precursors from aggregation and guide them through the mitochondrial intermembrane space.</text>
</comment>
<dbReference type="InterPro" id="IPR035427">
    <property type="entry name" value="Tim10-like_dom_sf"/>
</dbReference>
<dbReference type="GO" id="GO:0015031">
    <property type="term" value="P:protein transport"/>
    <property type="evidence" value="ECO:0007669"/>
    <property type="project" value="UniProtKB-KW"/>
</dbReference>
<proteinExistence type="inferred from homology"/>
<sequence>MDASSLNDFDLQQLNDKDKNELRQFLANENQKARVQATVHSLTDMCFKKCITGAIKGGKLDKTEEGCMANCADRFIDVSSLTMKQLQNMRQG</sequence>
<comment type="subcellular location">
    <subcellularLocation>
        <location evidence="1 8">Mitochondrion inner membrane</location>
        <topology evidence="1 8">Peripheral membrane protein</topology>
        <orientation evidence="1 8">Intermembrane side</orientation>
    </subcellularLocation>
</comment>
<evidence type="ECO:0000256" key="2">
    <source>
        <dbReference type="ARBA" id="ARBA00006720"/>
    </source>
</evidence>
<dbReference type="STRING" id="155417.A0A4Q4TCA1"/>
<keyword evidence="11" id="KW-1185">Reference proteome</keyword>
<dbReference type="Pfam" id="PF02953">
    <property type="entry name" value="zf-Tim10_DDP"/>
    <property type="match status" value="1"/>
</dbReference>
<comment type="subunit">
    <text evidence="8">Heterohexamer.</text>
</comment>
<comment type="similarity">
    <text evidence="2 8">Belongs to the small Tim family.</text>
</comment>
<comment type="domain">
    <text evidence="8">The twin CX3C motif contains 4 conserved Cys residues that form 2 disulfide bonds in the mitochondrial intermembrane space.</text>
</comment>
<dbReference type="OrthoDB" id="344165at2759"/>
<protein>
    <recommendedName>
        <fullName evidence="8">Mitochondrial import inner membrane translocase subunit</fullName>
    </recommendedName>
</protein>
<keyword evidence="5 8" id="KW-0811">Translocation</keyword>
<evidence type="ECO:0000256" key="3">
    <source>
        <dbReference type="ARBA" id="ARBA00022792"/>
    </source>
</evidence>
<accession>A0A4Q4TCA1</accession>
<comment type="caution">
    <text evidence="10">The sequence shown here is derived from an EMBL/GenBank/DDBJ whole genome shotgun (WGS) entry which is preliminary data.</text>
</comment>
<keyword evidence="8" id="KW-0496">Mitochondrion</keyword>
<keyword evidence="6 8" id="KW-1015">Disulfide bond</keyword>
<evidence type="ECO:0000256" key="6">
    <source>
        <dbReference type="ARBA" id="ARBA00023157"/>
    </source>
</evidence>
<evidence type="ECO:0000256" key="1">
    <source>
        <dbReference type="ARBA" id="ARBA00004137"/>
    </source>
</evidence>
<keyword evidence="3 8" id="KW-0999">Mitochondrion inner membrane</keyword>
<dbReference type="GO" id="GO:0005743">
    <property type="term" value="C:mitochondrial inner membrane"/>
    <property type="evidence" value="ECO:0007669"/>
    <property type="project" value="UniProtKB-SubCell"/>
</dbReference>
<dbReference type="InterPro" id="IPR004217">
    <property type="entry name" value="Tim10-like"/>
</dbReference>
<reference evidence="10 11" key="1">
    <citation type="submission" date="2018-06" db="EMBL/GenBank/DDBJ databases">
        <title>Complete Genomes of Monosporascus.</title>
        <authorList>
            <person name="Robinson A.J."/>
            <person name="Natvig D.O."/>
        </authorList>
    </citation>
    <scope>NUCLEOTIDE SEQUENCE [LARGE SCALE GENOMIC DNA]</scope>
    <source>
        <strain evidence="10 11">CBS 110550</strain>
    </source>
</reference>
<gene>
    <name evidence="10" type="ORF">DL764_005613</name>
</gene>
<keyword evidence="3 8" id="KW-0472">Membrane</keyword>
<dbReference type="EMBL" id="QJNU01000301">
    <property type="protein sequence ID" value="RYP02783.1"/>
    <property type="molecule type" value="Genomic_DNA"/>
</dbReference>
<evidence type="ECO:0000256" key="8">
    <source>
        <dbReference type="RuleBase" id="RU367043"/>
    </source>
</evidence>
<dbReference type="AlphaFoldDB" id="A0A4Q4TCA1"/>
<keyword evidence="8" id="KW-0813">Transport</keyword>
<dbReference type="SUPFAM" id="SSF144122">
    <property type="entry name" value="Tim10-like"/>
    <property type="match status" value="1"/>
</dbReference>
<evidence type="ECO:0000256" key="7">
    <source>
        <dbReference type="ARBA" id="ARBA00023186"/>
    </source>
</evidence>
<dbReference type="Gene3D" id="1.10.287.810">
    <property type="entry name" value="Mitochondrial import inner membrane translocase subunit tim13 like domains"/>
    <property type="match status" value="1"/>
</dbReference>
<dbReference type="Proteomes" id="UP000293360">
    <property type="component" value="Unassembled WGS sequence"/>
</dbReference>
<evidence type="ECO:0000313" key="11">
    <source>
        <dbReference type="Proteomes" id="UP000293360"/>
    </source>
</evidence>
<keyword evidence="7 8" id="KW-0143">Chaperone</keyword>